<keyword evidence="8 12" id="KW-0378">Hydrolase</keyword>
<dbReference type="Pfam" id="PF14622">
    <property type="entry name" value="Ribonucleas_3_3"/>
    <property type="match status" value="1"/>
</dbReference>
<evidence type="ECO:0000256" key="6">
    <source>
        <dbReference type="ARBA" id="ARBA00022723"/>
    </source>
</evidence>
<dbReference type="InterPro" id="IPR014720">
    <property type="entry name" value="dsRBD_dom"/>
</dbReference>
<comment type="subcellular location">
    <subcellularLocation>
        <location evidence="12">Cytoplasm</location>
    </subcellularLocation>
</comment>
<keyword evidence="10 12" id="KW-0694">RNA-binding</keyword>
<dbReference type="SUPFAM" id="SSF54768">
    <property type="entry name" value="dsRNA-binding domain-like"/>
    <property type="match status" value="1"/>
</dbReference>
<organism evidence="15 16">
    <name type="scientific">Thermosipho japonicus</name>
    <dbReference type="NCBI Taxonomy" id="90323"/>
    <lineage>
        <taxon>Bacteria</taxon>
        <taxon>Thermotogati</taxon>
        <taxon>Thermotogota</taxon>
        <taxon>Thermotogae</taxon>
        <taxon>Thermotogales</taxon>
        <taxon>Fervidobacteriaceae</taxon>
        <taxon>Thermosipho</taxon>
    </lineage>
</organism>
<keyword evidence="12" id="KW-0699">rRNA-binding</keyword>
<comment type="function">
    <text evidence="11 12">Digests double-stranded RNA. Involved in the processing of primary rRNA transcript to yield the immediate precursors to the large and small rRNAs (23S and 16S). Processes some mRNAs, and tRNAs when they are encoded in the rRNA operon. Processes pre-crRNA and tracrRNA of type II CRISPR loci if present in the organism.</text>
</comment>
<dbReference type="NCBIfam" id="TIGR02191">
    <property type="entry name" value="RNaseIII"/>
    <property type="match status" value="1"/>
</dbReference>
<feature type="binding site" evidence="12">
    <location>
        <position position="121"/>
    </location>
    <ligand>
        <name>Mg(2+)</name>
        <dbReference type="ChEBI" id="CHEBI:18420"/>
    </ligand>
</feature>
<comment type="subunit">
    <text evidence="12">Homodimer.</text>
</comment>
<dbReference type="GO" id="GO:0008033">
    <property type="term" value="P:tRNA processing"/>
    <property type="evidence" value="ECO:0007669"/>
    <property type="project" value="UniProtKB-KW"/>
</dbReference>
<dbReference type="SMART" id="SM00358">
    <property type="entry name" value="DSRM"/>
    <property type="match status" value="1"/>
</dbReference>
<keyword evidence="7 12" id="KW-0255">Endonuclease</keyword>
<evidence type="ECO:0000256" key="2">
    <source>
        <dbReference type="ARBA" id="ARBA00010183"/>
    </source>
</evidence>
<feature type="domain" description="DRBM" evidence="13">
    <location>
        <begin position="161"/>
        <end position="225"/>
    </location>
</feature>
<feature type="active site" evidence="12">
    <location>
        <position position="49"/>
    </location>
</feature>
<feature type="binding site" evidence="12">
    <location>
        <position position="118"/>
    </location>
    <ligand>
        <name>Mg(2+)</name>
        <dbReference type="ChEBI" id="CHEBI:18420"/>
    </ligand>
</feature>
<dbReference type="EMBL" id="JACHEX010000001">
    <property type="protein sequence ID" value="MBB6061618.1"/>
    <property type="molecule type" value="Genomic_DNA"/>
</dbReference>
<dbReference type="InterPro" id="IPR036389">
    <property type="entry name" value="RNase_III_sf"/>
</dbReference>
<dbReference type="PANTHER" id="PTHR14950">
    <property type="entry name" value="DICER-RELATED"/>
    <property type="match status" value="1"/>
</dbReference>
<proteinExistence type="inferred from homology"/>
<dbReference type="Proteomes" id="UP000555828">
    <property type="component" value="Unassembled WGS sequence"/>
</dbReference>
<gene>
    <name evidence="12" type="primary">rnc</name>
    <name evidence="15" type="ORF">HNP65_000040</name>
</gene>
<name>A0A841GQI3_9BACT</name>
<evidence type="ECO:0000256" key="10">
    <source>
        <dbReference type="ARBA" id="ARBA00022884"/>
    </source>
</evidence>
<feature type="binding site" evidence="12">
    <location>
        <position position="45"/>
    </location>
    <ligand>
        <name>Mg(2+)</name>
        <dbReference type="ChEBI" id="CHEBI:18420"/>
    </ligand>
</feature>
<dbReference type="PROSITE" id="PS00517">
    <property type="entry name" value="RNASE_3_1"/>
    <property type="match status" value="1"/>
</dbReference>
<feature type="domain" description="RNase III" evidence="14">
    <location>
        <begin position="6"/>
        <end position="132"/>
    </location>
</feature>
<feature type="active site" evidence="12">
    <location>
        <position position="121"/>
    </location>
</feature>
<dbReference type="EC" id="3.1.26.3" evidence="12"/>
<evidence type="ECO:0000256" key="11">
    <source>
        <dbReference type="ARBA" id="ARBA00049596"/>
    </source>
</evidence>
<comment type="cofactor">
    <cofactor evidence="12">
        <name>Mg(2+)</name>
        <dbReference type="ChEBI" id="CHEBI:18420"/>
    </cofactor>
</comment>
<dbReference type="PROSITE" id="PS50137">
    <property type="entry name" value="DS_RBD"/>
    <property type="match status" value="1"/>
</dbReference>
<evidence type="ECO:0000259" key="13">
    <source>
        <dbReference type="PROSITE" id="PS50137"/>
    </source>
</evidence>
<keyword evidence="6 12" id="KW-0479">Metal-binding</keyword>
<keyword evidence="12" id="KW-0963">Cytoplasm</keyword>
<dbReference type="GO" id="GO:0004525">
    <property type="term" value="F:ribonuclease III activity"/>
    <property type="evidence" value="ECO:0007669"/>
    <property type="project" value="UniProtKB-UniRule"/>
</dbReference>
<dbReference type="CDD" id="cd00593">
    <property type="entry name" value="RIBOc"/>
    <property type="match status" value="1"/>
</dbReference>
<dbReference type="CDD" id="cd10845">
    <property type="entry name" value="DSRM_RNAse_III_family"/>
    <property type="match status" value="1"/>
</dbReference>
<evidence type="ECO:0000256" key="12">
    <source>
        <dbReference type="HAMAP-Rule" id="MF_00104"/>
    </source>
</evidence>
<keyword evidence="5 12" id="KW-0540">Nuclease</keyword>
<comment type="catalytic activity">
    <reaction evidence="1 12">
        <text>Endonucleolytic cleavage to 5'-phosphomonoester.</text>
        <dbReference type="EC" id="3.1.26.3"/>
    </reaction>
</comment>
<dbReference type="PANTHER" id="PTHR14950:SF37">
    <property type="entry name" value="ENDORIBONUCLEASE DICER"/>
    <property type="match status" value="1"/>
</dbReference>
<keyword evidence="4 12" id="KW-0507">mRNA processing</keyword>
<dbReference type="GO" id="GO:0046872">
    <property type="term" value="F:metal ion binding"/>
    <property type="evidence" value="ECO:0007669"/>
    <property type="project" value="UniProtKB-KW"/>
</dbReference>
<keyword evidence="12" id="KW-0819">tRNA processing</keyword>
<dbReference type="GO" id="GO:0006364">
    <property type="term" value="P:rRNA processing"/>
    <property type="evidence" value="ECO:0007669"/>
    <property type="project" value="UniProtKB-UniRule"/>
</dbReference>
<evidence type="ECO:0000256" key="7">
    <source>
        <dbReference type="ARBA" id="ARBA00022759"/>
    </source>
</evidence>
<evidence type="ECO:0000259" key="14">
    <source>
        <dbReference type="PROSITE" id="PS50142"/>
    </source>
</evidence>
<accession>A0A841GQI3</accession>
<dbReference type="InterPro" id="IPR011907">
    <property type="entry name" value="RNase_III"/>
</dbReference>
<dbReference type="SMART" id="SM00535">
    <property type="entry name" value="RIBOc"/>
    <property type="match status" value="1"/>
</dbReference>
<sequence>MERLRPMELENKLGYRFRNEELLLTALTHTSFAHENKVKSYERLEFLGDAVIDLLLSTILYQEFINLNEGTMAQIKAAVASEDILYEIGIDIGIENYIFLGKGELKSGGKYKKSIIADVVEALVAAIYIDCKKDLNVIENIFHDTFKKYIEIFLSGKRIFDYKTKLQEITQDRFKQLPVYDTVSQKNKFITTLYINGKIYSKAEGFSKKESEKLAAKIAYEKLKEEEFHE</sequence>
<dbReference type="Gene3D" id="1.10.1520.10">
    <property type="entry name" value="Ribonuclease III domain"/>
    <property type="match status" value="1"/>
</dbReference>
<dbReference type="SUPFAM" id="SSF69065">
    <property type="entry name" value="RNase III domain-like"/>
    <property type="match status" value="1"/>
</dbReference>
<dbReference type="InterPro" id="IPR000999">
    <property type="entry name" value="RNase_III_dom"/>
</dbReference>
<dbReference type="GO" id="GO:0006397">
    <property type="term" value="P:mRNA processing"/>
    <property type="evidence" value="ECO:0007669"/>
    <property type="project" value="UniProtKB-UniRule"/>
</dbReference>
<evidence type="ECO:0000256" key="4">
    <source>
        <dbReference type="ARBA" id="ARBA00022664"/>
    </source>
</evidence>
<evidence type="ECO:0000256" key="9">
    <source>
        <dbReference type="ARBA" id="ARBA00022842"/>
    </source>
</evidence>
<keyword evidence="16" id="KW-1185">Reference proteome</keyword>
<protein>
    <recommendedName>
        <fullName evidence="12">Ribonuclease 3</fullName>
        <ecNumber evidence="12">3.1.26.3</ecNumber>
    </recommendedName>
    <alternativeName>
        <fullName evidence="12">Ribonuclease III</fullName>
        <shortName evidence="12">RNase III</shortName>
    </alternativeName>
</protein>
<evidence type="ECO:0000256" key="1">
    <source>
        <dbReference type="ARBA" id="ARBA00000109"/>
    </source>
</evidence>
<dbReference type="GO" id="GO:0005737">
    <property type="term" value="C:cytoplasm"/>
    <property type="evidence" value="ECO:0007669"/>
    <property type="project" value="UniProtKB-SubCell"/>
</dbReference>
<dbReference type="GO" id="GO:0019843">
    <property type="term" value="F:rRNA binding"/>
    <property type="evidence" value="ECO:0007669"/>
    <property type="project" value="UniProtKB-KW"/>
</dbReference>
<reference evidence="15 16" key="1">
    <citation type="submission" date="2020-08" db="EMBL/GenBank/DDBJ databases">
        <title>Genomic Encyclopedia of Type Strains, Phase IV (KMG-IV): sequencing the most valuable type-strain genomes for metagenomic binning, comparative biology and taxonomic classification.</title>
        <authorList>
            <person name="Goeker M."/>
        </authorList>
    </citation>
    <scope>NUCLEOTIDE SEQUENCE [LARGE SCALE GENOMIC DNA]</scope>
    <source>
        <strain evidence="15 16">DSM 13481</strain>
    </source>
</reference>
<evidence type="ECO:0000256" key="3">
    <source>
        <dbReference type="ARBA" id="ARBA00022552"/>
    </source>
</evidence>
<dbReference type="RefSeq" id="WP_184618398.1">
    <property type="nucleotide sequence ID" value="NZ_JACHEX010000001.1"/>
</dbReference>
<comment type="caution">
    <text evidence="15">The sequence shown here is derived from an EMBL/GenBank/DDBJ whole genome shotgun (WGS) entry which is preliminary data.</text>
</comment>
<dbReference type="PROSITE" id="PS50142">
    <property type="entry name" value="RNASE_3_2"/>
    <property type="match status" value="1"/>
</dbReference>
<dbReference type="AlphaFoldDB" id="A0A841GQI3"/>
<dbReference type="Pfam" id="PF00035">
    <property type="entry name" value="dsrm"/>
    <property type="match status" value="1"/>
</dbReference>
<evidence type="ECO:0000256" key="8">
    <source>
        <dbReference type="ARBA" id="ARBA00022801"/>
    </source>
</evidence>
<evidence type="ECO:0000313" key="15">
    <source>
        <dbReference type="EMBL" id="MBB6061618.1"/>
    </source>
</evidence>
<comment type="similarity">
    <text evidence="2">Belongs to the ribonuclease III family.</text>
</comment>
<dbReference type="Gene3D" id="3.30.160.20">
    <property type="match status" value="1"/>
</dbReference>
<keyword evidence="3 12" id="KW-0698">rRNA processing</keyword>
<dbReference type="HAMAP" id="MF_00104">
    <property type="entry name" value="RNase_III"/>
    <property type="match status" value="1"/>
</dbReference>
<dbReference type="FunFam" id="1.10.1520.10:FF:000001">
    <property type="entry name" value="Ribonuclease 3"/>
    <property type="match status" value="1"/>
</dbReference>
<keyword evidence="9 12" id="KW-0460">Magnesium</keyword>
<evidence type="ECO:0000313" key="16">
    <source>
        <dbReference type="Proteomes" id="UP000555828"/>
    </source>
</evidence>
<evidence type="ECO:0000256" key="5">
    <source>
        <dbReference type="ARBA" id="ARBA00022722"/>
    </source>
</evidence>